<keyword evidence="3 7" id="KW-0328">Glycosyltransferase</keyword>
<evidence type="ECO:0000313" key="8">
    <source>
        <dbReference type="Proteomes" id="UP001497600"/>
    </source>
</evidence>
<organism evidence="7 8">
    <name type="scientific">[Candida] anglica</name>
    <dbReference type="NCBI Taxonomy" id="148631"/>
    <lineage>
        <taxon>Eukaryota</taxon>
        <taxon>Fungi</taxon>
        <taxon>Dikarya</taxon>
        <taxon>Ascomycota</taxon>
        <taxon>Saccharomycotina</taxon>
        <taxon>Pichiomycetes</taxon>
        <taxon>Debaryomycetaceae</taxon>
        <taxon>Kurtzmaniella</taxon>
    </lineage>
</organism>
<protein>
    <submittedName>
        <fullName evidence="7">Probable mannosyltransferase Ktr4p</fullName>
    </submittedName>
</protein>
<dbReference type="Proteomes" id="UP001497600">
    <property type="component" value="Chromosome G"/>
</dbReference>
<evidence type="ECO:0000256" key="1">
    <source>
        <dbReference type="ARBA" id="ARBA00004606"/>
    </source>
</evidence>
<dbReference type="GO" id="GO:0016757">
    <property type="term" value="F:glycosyltransferase activity"/>
    <property type="evidence" value="ECO:0007669"/>
    <property type="project" value="UniProtKB-KW"/>
</dbReference>
<comment type="similarity">
    <text evidence="2">Belongs to the glycosyltransferase 15 family.</text>
</comment>
<keyword evidence="6" id="KW-0812">Transmembrane</keyword>
<evidence type="ECO:0000256" key="5">
    <source>
        <dbReference type="ARBA" id="ARBA00022968"/>
    </source>
</evidence>
<accession>A0ABP0EJK2</accession>
<dbReference type="SUPFAM" id="SSF53448">
    <property type="entry name" value="Nucleotide-diphospho-sugar transferases"/>
    <property type="match status" value="1"/>
</dbReference>
<evidence type="ECO:0000256" key="3">
    <source>
        <dbReference type="ARBA" id="ARBA00022676"/>
    </source>
</evidence>
<keyword evidence="6" id="KW-1133">Transmembrane helix</keyword>
<sequence length="458" mass="54315">MLPVRLSPKRIIAFLCTLIIFITVGLLTFHENIPETKFTEGFKSLTDKFDFSYLSKDQLDTHGYVIERGNVQFKFLDNSKKSALNWKSDAKESLKEYTKIYEEEMARKVDEPKDFDMESIRPPLPENLDTYERANATIIALVRNNEASHIGSSIRKFEKSFNGKFKYPYTFLNDRPFTKRFKESMKKYTKAPMEFVTIPAELWDKPESVDENKESEAMKIMTNNDVAYANKQSYHNMCRFYSGNFYNIPELAKYKYYWRVEPSVEFYSELNYDVFKYLAGTKKKYGFALNLYDIHETVATLWPETLKWLNEDDNYKYINPNGTFQWLLTDKVHPEATKKSHGYSTCHYWSNFEIADMDFFRSEPYNEWFKYLDSTGKFYYERWGDAPVHSMGLALFLDQSEIHWFKDVGYFHDPYFHCPKSDTNKGDCKVGKFSKWEHLENQNCMGAWLKYSKVDSVF</sequence>
<dbReference type="PANTHER" id="PTHR31121">
    <property type="entry name" value="ALPHA-1,2 MANNOSYLTRANSFERASE KTR1"/>
    <property type="match status" value="1"/>
</dbReference>
<keyword evidence="6" id="KW-0472">Membrane</keyword>
<dbReference type="PANTHER" id="PTHR31121:SF7">
    <property type="entry name" value="MANNOSYLTRANSFERASE KTR4-RELATED"/>
    <property type="match status" value="1"/>
</dbReference>
<evidence type="ECO:0000256" key="4">
    <source>
        <dbReference type="ARBA" id="ARBA00022679"/>
    </source>
</evidence>
<dbReference type="Gene3D" id="3.90.550.10">
    <property type="entry name" value="Spore Coat Polysaccharide Biosynthesis Protein SpsA, Chain A"/>
    <property type="match status" value="1"/>
</dbReference>
<gene>
    <name evidence="7" type="primary">KTR4</name>
    <name evidence="7" type="ORF">CAAN4_G15126</name>
</gene>
<dbReference type="InterPro" id="IPR029044">
    <property type="entry name" value="Nucleotide-diphossugar_trans"/>
</dbReference>
<evidence type="ECO:0000256" key="6">
    <source>
        <dbReference type="SAM" id="Phobius"/>
    </source>
</evidence>
<evidence type="ECO:0000256" key="2">
    <source>
        <dbReference type="ARBA" id="ARBA00007677"/>
    </source>
</evidence>
<reference evidence="7 8" key="1">
    <citation type="submission" date="2024-01" db="EMBL/GenBank/DDBJ databases">
        <authorList>
            <consortium name="Genoscope - CEA"/>
            <person name="William W."/>
        </authorList>
    </citation>
    <scope>NUCLEOTIDE SEQUENCE [LARGE SCALE GENOMIC DNA]</scope>
    <source>
        <strain evidence="7 8">29B2s-10</strain>
    </source>
</reference>
<keyword evidence="4" id="KW-0808">Transferase</keyword>
<dbReference type="InterPro" id="IPR002685">
    <property type="entry name" value="Glyco_trans_15"/>
</dbReference>
<dbReference type="EMBL" id="OZ004259">
    <property type="protein sequence ID" value="CAK7918835.1"/>
    <property type="molecule type" value="Genomic_DNA"/>
</dbReference>
<keyword evidence="5" id="KW-0735">Signal-anchor</keyword>
<feature type="transmembrane region" description="Helical" evidence="6">
    <location>
        <begin position="12"/>
        <end position="29"/>
    </location>
</feature>
<evidence type="ECO:0000313" key="7">
    <source>
        <dbReference type="EMBL" id="CAK7918835.1"/>
    </source>
</evidence>
<proteinExistence type="inferred from homology"/>
<dbReference type="PIRSF" id="PIRSF018153">
    <property type="entry name" value="Glyco_trans_15"/>
    <property type="match status" value="1"/>
</dbReference>
<name>A0ABP0EJK2_9ASCO</name>
<dbReference type="Pfam" id="PF01793">
    <property type="entry name" value="Glyco_transf_15"/>
    <property type="match status" value="1"/>
</dbReference>
<keyword evidence="8" id="KW-1185">Reference proteome</keyword>
<comment type="subcellular location">
    <subcellularLocation>
        <location evidence="1">Membrane</location>
        <topology evidence="1">Single-pass type II membrane protein</topology>
    </subcellularLocation>
</comment>